<keyword evidence="5" id="KW-0653">Protein transport</keyword>
<feature type="transmembrane region" description="Helical" evidence="5">
    <location>
        <begin position="202"/>
        <end position="221"/>
    </location>
</feature>
<dbReference type="GO" id="GO:0009977">
    <property type="term" value="F:proton motive force dependent protein transmembrane transporter activity"/>
    <property type="evidence" value="ECO:0007669"/>
    <property type="project" value="TreeGrafter"/>
</dbReference>
<dbReference type="GO" id="GO:0033281">
    <property type="term" value="C:TAT protein transport complex"/>
    <property type="evidence" value="ECO:0007669"/>
    <property type="project" value="UniProtKB-UniRule"/>
</dbReference>
<protein>
    <recommendedName>
        <fullName evidence="5">Sec-independent protein translocase protein TatC</fullName>
    </recommendedName>
</protein>
<dbReference type="InterPro" id="IPR002033">
    <property type="entry name" value="TatC"/>
</dbReference>
<keyword evidence="5" id="KW-0811">Translocation</keyword>
<dbReference type="GO" id="GO:0043953">
    <property type="term" value="P:protein transport by the Tat complex"/>
    <property type="evidence" value="ECO:0007669"/>
    <property type="project" value="UniProtKB-UniRule"/>
</dbReference>
<proteinExistence type="inferred from homology"/>
<feature type="transmembrane region" description="Helical" evidence="5">
    <location>
        <begin position="85"/>
        <end position="106"/>
    </location>
</feature>
<name>A0A1H3L740_9BURK</name>
<feature type="transmembrane region" description="Helical" evidence="5">
    <location>
        <begin position="227"/>
        <end position="247"/>
    </location>
</feature>
<comment type="similarity">
    <text evidence="5">Belongs to the TatC family.</text>
</comment>
<dbReference type="PANTHER" id="PTHR30371:SF0">
    <property type="entry name" value="SEC-INDEPENDENT PROTEIN TRANSLOCASE PROTEIN TATC, CHLOROPLASTIC-RELATED"/>
    <property type="match status" value="1"/>
</dbReference>
<feature type="region of interest" description="Disordered" evidence="6">
    <location>
        <begin position="255"/>
        <end position="274"/>
    </location>
</feature>
<evidence type="ECO:0000256" key="1">
    <source>
        <dbReference type="ARBA" id="ARBA00004141"/>
    </source>
</evidence>
<feature type="transmembrane region" description="Helical" evidence="5">
    <location>
        <begin position="118"/>
        <end position="140"/>
    </location>
</feature>
<dbReference type="PANTHER" id="PTHR30371">
    <property type="entry name" value="SEC-INDEPENDENT PROTEIN TRANSLOCASE PROTEIN TATC"/>
    <property type="match status" value="1"/>
</dbReference>
<sequence>MSDIPPKDDELAGTEQPFVQHLMELRDRLLYCIYGIGLAIAVLAIWPGPNGLIDFIAHPIKAHMPPDAKLIAVGVFTPFFVPLKVLMMVGILAVLPWIMYQMWAFVAPGLYSHEKRFALPLIIFGSLLAYIGIAFVQFFVLDKMFAFIQGFTPDSVAATPDIASYVEAILSLYLAFGLAFQVPIVVMLLVRFGLVDIAKLKSFRGYFIVVAFIIAAVVTPPDVISQLALAVPMCILYEIGILGAGWFSRVSKAPEEEAEPGTAVDKPAEDKPSP</sequence>
<keyword evidence="5" id="KW-1003">Cell membrane</keyword>
<keyword evidence="5" id="KW-0813">Transport</keyword>
<dbReference type="EMBL" id="FNPE01000006">
    <property type="protein sequence ID" value="SDY60232.1"/>
    <property type="molecule type" value="Genomic_DNA"/>
</dbReference>
<comment type="subcellular location">
    <subcellularLocation>
        <location evidence="5">Cell membrane</location>
        <topology evidence="5">Multi-pass membrane protein</topology>
    </subcellularLocation>
    <subcellularLocation>
        <location evidence="1">Membrane</location>
        <topology evidence="1">Multi-pass membrane protein</topology>
    </subcellularLocation>
</comment>
<keyword evidence="3 5" id="KW-1133">Transmembrane helix</keyword>
<feature type="transmembrane region" description="Helical" evidence="5">
    <location>
        <begin position="29"/>
        <end position="46"/>
    </location>
</feature>
<evidence type="ECO:0000313" key="7">
    <source>
        <dbReference type="EMBL" id="SDY60232.1"/>
    </source>
</evidence>
<dbReference type="PRINTS" id="PR01840">
    <property type="entry name" value="TATCFAMILY"/>
</dbReference>
<dbReference type="Pfam" id="PF00902">
    <property type="entry name" value="TatC"/>
    <property type="match status" value="1"/>
</dbReference>
<keyword evidence="4 5" id="KW-0472">Membrane</keyword>
<dbReference type="GeneID" id="94690391"/>
<evidence type="ECO:0000256" key="5">
    <source>
        <dbReference type="HAMAP-Rule" id="MF_00902"/>
    </source>
</evidence>
<dbReference type="RefSeq" id="WP_017406166.1">
    <property type="nucleotide sequence ID" value="NZ_AP025556.1"/>
</dbReference>
<dbReference type="NCBIfam" id="TIGR00945">
    <property type="entry name" value="tatC"/>
    <property type="match status" value="1"/>
</dbReference>
<evidence type="ECO:0000256" key="4">
    <source>
        <dbReference type="ARBA" id="ARBA00023136"/>
    </source>
</evidence>
<feature type="transmembrane region" description="Helical" evidence="5">
    <location>
        <begin position="168"/>
        <end position="190"/>
    </location>
</feature>
<dbReference type="Proteomes" id="UP000183417">
    <property type="component" value="Unassembled WGS sequence"/>
</dbReference>
<evidence type="ECO:0000256" key="6">
    <source>
        <dbReference type="SAM" id="MobiDB-lite"/>
    </source>
</evidence>
<gene>
    <name evidence="5" type="primary">tatC</name>
    <name evidence="7" type="ORF">SAMN05421547_10678</name>
</gene>
<dbReference type="GO" id="GO:0065002">
    <property type="term" value="P:intracellular protein transmembrane transport"/>
    <property type="evidence" value="ECO:0007669"/>
    <property type="project" value="TreeGrafter"/>
</dbReference>
<dbReference type="AlphaFoldDB" id="A0A1H3L740"/>
<reference evidence="7 8" key="1">
    <citation type="submission" date="2016-10" db="EMBL/GenBank/DDBJ databases">
        <authorList>
            <person name="de Groot N.N."/>
        </authorList>
    </citation>
    <scope>NUCLEOTIDE SEQUENCE [LARGE SCALE GENOMIC DNA]</scope>
    <source>
        <strain evidence="7 8">LMG 24775</strain>
    </source>
</reference>
<keyword evidence="2 5" id="KW-0812">Transmembrane</keyword>
<comment type="function">
    <text evidence="5">Part of the twin-arginine translocation (Tat) system that transports large folded proteins containing a characteristic twin-arginine motif in their signal peptide across membranes. Together with TatB, TatC is part of a receptor directly interacting with Tat signal peptides.</text>
</comment>
<organism evidence="7 8">
    <name type="scientific">Delftia lacustris</name>
    <dbReference type="NCBI Taxonomy" id="558537"/>
    <lineage>
        <taxon>Bacteria</taxon>
        <taxon>Pseudomonadati</taxon>
        <taxon>Pseudomonadota</taxon>
        <taxon>Betaproteobacteria</taxon>
        <taxon>Burkholderiales</taxon>
        <taxon>Comamonadaceae</taxon>
        <taxon>Delftia</taxon>
    </lineage>
</organism>
<accession>A0A1H3L740</accession>
<dbReference type="HAMAP" id="MF_00902">
    <property type="entry name" value="TatC"/>
    <property type="match status" value="1"/>
</dbReference>
<evidence type="ECO:0000313" key="8">
    <source>
        <dbReference type="Proteomes" id="UP000183417"/>
    </source>
</evidence>
<evidence type="ECO:0000256" key="3">
    <source>
        <dbReference type="ARBA" id="ARBA00022989"/>
    </source>
</evidence>
<comment type="subunit">
    <text evidence="5">The Tat system comprises two distinct complexes: a TatABC complex, containing multiple copies of TatA, TatB and TatC subunits, and a separate TatA complex, containing only TatA subunits. Substrates initially bind to the TatABC complex, which probably triggers association of the separate TatA complex to form the active translocon.</text>
</comment>
<evidence type="ECO:0000256" key="2">
    <source>
        <dbReference type="ARBA" id="ARBA00022692"/>
    </source>
</evidence>